<dbReference type="GO" id="GO:0000155">
    <property type="term" value="F:phosphorelay sensor kinase activity"/>
    <property type="evidence" value="ECO:0007669"/>
    <property type="project" value="InterPro"/>
</dbReference>
<evidence type="ECO:0000256" key="1">
    <source>
        <dbReference type="ARBA" id="ARBA00000085"/>
    </source>
</evidence>
<dbReference type="InterPro" id="IPR013767">
    <property type="entry name" value="PAS_fold"/>
</dbReference>
<dbReference type="SUPFAM" id="SSF55785">
    <property type="entry name" value="PYP-like sensor domain (PAS domain)"/>
    <property type="match status" value="7"/>
</dbReference>
<dbReference type="SMART" id="SM00388">
    <property type="entry name" value="HisKA"/>
    <property type="match status" value="1"/>
</dbReference>
<organism evidence="10">
    <name type="scientific">Sediminibacterium sp. KACHI17</name>
    <dbReference type="NCBI Taxonomy" id="1751071"/>
    <lineage>
        <taxon>Bacteria</taxon>
        <taxon>Pseudomonadati</taxon>
        <taxon>Bacteroidota</taxon>
        <taxon>Chitinophagia</taxon>
        <taxon>Chitinophagales</taxon>
        <taxon>Chitinophagaceae</taxon>
        <taxon>Sediminibacterium</taxon>
    </lineage>
</organism>
<feature type="domain" description="PAS" evidence="8">
    <location>
        <begin position="261"/>
        <end position="321"/>
    </location>
</feature>
<feature type="domain" description="PAS" evidence="8">
    <location>
        <begin position="510"/>
        <end position="586"/>
    </location>
</feature>
<feature type="domain" description="Histidine kinase" evidence="7">
    <location>
        <begin position="926"/>
        <end position="1138"/>
    </location>
</feature>
<evidence type="ECO:0000313" key="10">
    <source>
        <dbReference type="EMBL" id="BFG70915.1"/>
    </source>
</evidence>
<evidence type="ECO:0000259" key="7">
    <source>
        <dbReference type="PROSITE" id="PS50109"/>
    </source>
</evidence>
<dbReference type="PANTHER" id="PTHR43304">
    <property type="entry name" value="PHYTOCHROME-LIKE PROTEIN CPH1"/>
    <property type="match status" value="1"/>
</dbReference>
<dbReference type="PRINTS" id="PR00344">
    <property type="entry name" value="BCTRLSENSOR"/>
</dbReference>
<feature type="domain" description="PAC" evidence="9">
    <location>
        <begin position="587"/>
        <end position="641"/>
    </location>
</feature>
<dbReference type="InterPro" id="IPR013656">
    <property type="entry name" value="PAS_4"/>
</dbReference>
<dbReference type="InterPro" id="IPR036890">
    <property type="entry name" value="HATPase_C_sf"/>
</dbReference>
<dbReference type="InterPro" id="IPR000014">
    <property type="entry name" value="PAS"/>
</dbReference>
<feature type="coiled-coil region" evidence="6">
    <location>
        <begin position="889"/>
        <end position="916"/>
    </location>
</feature>
<dbReference type="EC" id="2.7.13.3" evidence="2"/>
<dbReference type="Gene3D" id="3.30.450.20">
    <property type="entry name" value="PAS domain"/>
    <property type="match status" value="7"/>
</dbReference>
<reference evidence="10" key="1">
    <citation type="submission" date="2024-02" db="EMBL/GenBank/DDBJ databases">
        <title>Sediminibacterium planktonica sp. nov. and Sediminibacterium longus sp. nov., isolated from surface lake and river water.</title>
        <authorList>
            <person name="Watanabe K."/>
            <person name="Takemine S."/>
            <person name="Ishii Y."/>
            <person name="Ogata Y."/>
            <person name="Shindo C."/>
            <person name="Suda W."/>
        </authorList>
    </citation>
    <scope>NUCLEOTIDE SEQUENCE</scope>
    <source>
        <strain evidence="10">KACHI17</strain>
    </source>
</reference>
<feature type="domain" description="PAS" evidence="8">
    <location>
        <begin position="403"/>
        <end position="433"/>
    </location>
</feature>
<dbReference type="InterPro" id="IPR004358">
    <property type="entry name" value="Sig_transdc_His_kin-like_C"/>
</dbReference>
<feature type="domain" description="PAC" evidence="9">
    <location>
        <begin position="461"/>
        <end position="513"/>
    </location>
</feature>
<evidence type="ECO:0000259" key="8">
    <source>
        <dbReference type="PROSITE" id="PS50112"/>
    </source>
</evidence>
<dbReference type="PANTHER" id="PTHR43304:SF1">
    <property type="entry name" value="PAC DOMAIN-CONTAINING PROTEIN"/>
    <property type="match status" value="1"/>
</dbReference>
<dbReference type="SUPFAM" id="SSF55874">
    <property type="entry name" value="ATPase domain of HSP90 chaperone/DNA topoisomerase II/histidine kinase"/>
    <property type="match status" value="1"/>
</dbReference>
<sequence length="1138" mass="132447">MTIKEFQSVFDNLPGMYLLLQPDTPNYTILSANKSYLQSTFTQEAHIIGKPVFAVFPDTPGLDTKASKELLLDLFAEVIRIKQTNRVEELRYDIPLNDGTDNFLERYWRVINTPVLNEEGDVIQIINSVEDITDRVFAQRSIQENLQKTQSLITNLLTSISDGFVALDVNWNYTYINERGAALLNGLRPEDLVGKHIWTLFPDGVGQPFYWNYQKVMKERVPIVMQEHYAPWNRWFENRIYPSPDGGITIFFTDITDSKKAQERYRQLFYDNPMPMWIYEEHSFKFLEVNDTAVRHYGYSREEFLHMTIRDIRPVEDLEKLDRSPKTRKGDILTHKGIWRHYKKDRTLIDVEITAHHIDFNNKPCVLVLINDITERLQNERALTQAFKEVSDYKFALDQSSIVAITDQKGIIQFANDNFCTISGYSRQELIGQDHRLINSGYHSKEFLRELWVTIANGKVWRGELRNKTKSGNYYWVDTTIVPFLNEQGKPYQYVAIRTDITKKKEEEERLRLMDMVITNTNDAILITEAEPIEEEGPRILYVNAAFTRMTGYTAEEVIGKTPRILQGPDTDKGELARLKQALQRWEPCDIEVLNYKKNGEPFWNNFTVAPVANESGWYTHWVAIERDVTERKKTEALIRDSEQKRRLIMNAALDAIVCIDTEGMITFWNPQAEVVFGWKEAEVIGRRLSSIIIPEPYRQMHDHGMEQYKVTGKGPALNVLLELNAINREGNMFPIELTVLPIKQESEEFFCAFIRDISERKKSETLIRRTNERYELVAKATSDAIWDWDLRTHAVVRSGDGLQKLFGYNTLEASQDNEFWRKHVHPVDLERVIEKRRRLLEETKDQFWEDEYRFERKDGSYAFVYDRGYVIRNKEGVAVRMIGSTQDISALKQSEQQLQELNQVLEKRAAELMTSNKELERFAYVASHDLQEPLRMVSSFLQLLDRQYGANLDERAREYVNFAVGGAERMKRLILDLLSYSRVGTVNEPFQPIDMNNLVKSVIQIFESRFEKEQITLRVDTLPVILGNTSQLQQLMQNLIGNALKYKSDKPPVVEIGCIEEANRFVFFVKDNGIGINSKYFEKIFVVFQRLHPIDNYSGTGIGLAICKKIVERHHGEIWVTSEEAKGSTFYFSLPKP</sequence>
<dbReference type="InterPro" id="IPR052162">
    <property type="entry name" value="Sensor_kinase/Photoreceptor"/>
</dbReference>
<dbReference type="SMART" id="SM00091">
    <property type="entry name" value="PAS"/>
    <property type="match status" value="7"/>
</dbReference>
<dbReference type="InterPro" id="IPR035965">
    <property type="entry name" value="PAS-like_dom_sf"/>
</dbReference>
<dbReference type="Pfam" id="PF08448">
    <property type="entry name" value="PAS_4"/>
    <property type="match status" value="2"/>
</dbReference>
<evidence type="ECO:0000259" key="9">
    <source>
        <dbReference type="PROSITE" id="PS50113"/>
    </source>
</evidence>
<proteinExistence type="predicted"/>
<dbReference type="Pfam" id="PF13426">
    <property type="entry name" value="PAS_9"/>
    <property type="match status" value="3"/>
</dbReference>
<dbReference type="Pfam" id="PF00989">
    <property type="entry name" value="PAS"/>
    <property type="match status" value="1"/>
</dbReference>
<dbReference type="Pfam" id="PF08447">
    <property type="entry name" value="PAS_3"/>
    <property type="match status" value="1"/>
</dbReference>
<feature type="domain" description="PAC" evidence="9">
    <location>
        <begin position="720"/>
        <end position="770"/>
    </location>
</feature>
<dbReference type="InterPro" id="IPR003594">
    <property type="entry name" value="HATPase_dom"/>
</dbReference>
<dbReference type="GO" id="GO:0006355">
    <property type="term" value="P:regulation of DNA-templated transcription"/>
    <property type="evidence" value="ECO:0007669"/>
    <property type="project" value="InterPro"/>
</dbReference>
<dbReference type="Gene3D" id="1.10.287.130">
    <property type="match status" value="1"/>
</dbReference>
<comment type="catalytic activity">
    <reaction evidence="1">
        <text>ATP + protein L-histidine = ADP + protein N-phospho-L-histidine.</text>
        <dbReference type="EC" id="2.7.13.3"/>
    </reaction>
</comment>
<dbReference type="SMART" id="SM00086">
    <property type="entry name" value="PAC"/>
    <property type="match status" value="5"/>
</dbReference>
<evidence type="ECO:0000256" key="3">
    <source>
        <dbReference type="ARBA" id="ARBA00022553"/>
    </source>
</evidence>
<dbReference type="AlphaFoldDB" id="A0AAT9GJV2"/>
<feature type="domain" description="PAS" evidence="8">
    <location>
        <begin position="642"/>
        <end position="696"/>
    </location>
</feature>
<dbReference type="SMART" id="SM00387">
    <property type="entry name" value="HATPase_c"/>
    <property type="match status" value="1"/>
</dbReference>
<feature type="domain" description="PAS" evidence="8">
    <location>
        <begin position="771"/>
        <end position="844"/>
    </location>
</feature>
<dbReference type="InterPro" id="IPR003661">
    <property type="entry name" value="HisK_dim/P_dom"/>
</dbReference>
<dbReference type="PROSITE" id="PS50113">
    <property type="entry name" value="PAC"/>
    <property type="match status" value="5"/>
</dbReference>
<keyword evidence="3" id="KW-0597">Phosphoprotein</keyword>
<dbReference type="InterPro" id="IPR013655">
    <property type="entry name" value="PAS_fold_3"/>
</dbReference>
<dbReference type="CDD" id="cd00130">
    <property type="entry name" value="PAS"/>
    <property type="match status" value="6"/>
</dbReference>
<dbReference type="Pfam" id="PF02518">
    <property type="entry name" value="HATPase_c"/>
    <property type="match status" value="1"/>
</dbReference>
<dbReference type="SUPFAM" id="SSF47384">
    <property type="entry name" value="Homodimeric domain of signal transducing histidine kinase"/>
    <property type="match status" value="1"/>
</dbReference>
<keyword evidence="4" id="KW-0808">Transferase</keyword>
<dbReference type="InterPro" id="IPR001610">
    <property type="entry name" value="PAC"/>
</dbReference>
<evidence type="ECO:0000256" key="4">
    <source>
        <dbReference type="ARBA" id="ARBA00022679"/>
    </source>
</evidence>
<evidence type="ECO:0000256" key="6">
    <source>
        <dbReference type="SAM" id="Coils"/>
    </source>
</evidence>
<dbReference type="InterPro" id="IPR000700">
    <property type="entry name" value="PAS-assoc_C"/>
</dbReference>
<keyword evidence="5" id="KW-0418">Kinase</keyword>
<name>A0AAT9GJV2_9BACT</name>
<evidence type="ECO:0000256" key="2">
    <source>
        <dbReference type="ARBA" id="ARBA00012438"/>
    </source>
</evidence>
<evidence type="ECO:0000256" key="5">
    <source>
        <dbReference type="ARBA" id="ARBA00022777"/>
    </source>
</evidence>
<keyword evidence="6" id="KW-0175">Coiled coil</keyword>
<protein>
    <recommendedName>
        <fullName evidence="2">histidine kinase</fullName>
        <ecNumber evidence="2">2.7.13.3</ecNumber>
    </recommendedName>
</protein>
<dbReference type="PROSITE" id="PS50112">
    <property type="entry name" value="PAS"/>
    <property type="match status" value="5"/>
</dbReference>
<dbReference type="CDD" id="cd00082">
    <property type="entry name" value="HisKA"/>
    <property type="match status" value="1"/>
</dbReference>
<dbReference type="InterPro" id="IPR005467">
    <property type="entry name" value="His_kinase_dom"/>
</dbReference>
<gene>
    <name evidence="10" type="ORF">KACHI17_17960</name>
</gene>
<feature type="domain" description="PAC" evidence="9">
    <location>
        <begin position="88"/>
        <end position="144"/>
    </location>
</feature>
<dbReference type="Pfam" id="PF00512">
    <property type="entry name" value="HisKA"/>
    <property type="match status" value="1"/>
</dbReference>
<dbReference type="FunFam" id="3.30.565.10:FF:000006">
    <property type="entry name" value="Sensor histidine kinase WalK"/>
    <property type="match status" value="1"/>
</dbReference>
<dbReference type="PROSITE" id="PS50109">
    <property type="entry name" value="HIS_KIN"/>
    <property type="match status" value="1"/>
</dbReference>
<dbReference type="Gene3D" id="3.30.565.10">
    <property type="entry name" value="Histidine kinase-like ATPase, C-terminal domain"/>
    <property type="match status" value="1"/>
</dbReference>
<dbReference type="NCBIfam" id="TIGR00229">
    <property type="entry name" value="sensory_box"/>
    <property type="match status" value="6"/>
</dbReference>
<dbReference type="EMBL" id="AP029612">
    <property type="protein sequence ID" value="BFG70915.1"/>
    <property type="molecule type" value="Genomic_DNA"/>
</dbReference>
<dbReference type="InterPro" id="IPR036097">
    <property type="entry name" value="HisK_dim/P_sf"/>
</dbReference>
<feature type="domain" description="PAC" evidence="9">
    <location>
        <begin position="849"/>
        <end position="901"/>
    </location>
</feature>
<accession>A0AAT9GJV2</accession>